<proteinExistence type="predicted"/>
<protein>
    <submittedName>
        <fullName evidence="1">Uncharacterized protein</fullName>
    </submittedName>
</protein>
<accession>A0A2P2MZ59</accession>
<dbReference type="AlphaFoldDB" id="A0A2P2MZ59"/>
<dbReference type="EMBL" id="GGEC01055023">
    <property type="protein sequence ID" value="MBX35507.1"/>
    <property type="molecule type" value="Transcribed_RNA"/>
</dbReference>
<name>A0A2P2MZ59_RHIMU</name>
<evidence type="ECO:0000313" key="1">
    <source>
        <dbReference type="EMBL" id="MBX35507.1"/>
    </source>
</evidence>
<reference evidence="1" key="1">
    <citation type="submission" date="2018-02" db="EMBL/GenBank/DDBJ databases">
        <title>Rhizophora mucronata_Transcriptome.</title>
        <authorList>
            <person name="Meera S.P."/>
            <person name="Sreeshan A."/>
            <person name="Augustine A."/>
        </authorList>
    </citation>
    <scope>NUCLEOTIDE SEQUENCE</scope>
    <source>
        <tissue evidence="1">Leaf</tissue>
    </source>
</reference>
<organism evidence="1">
    <name type="scientific">Rhizophora mucronata</name>
    <name type="common">Asiatic mangrove</name>
    <dbReference type="NCBI Taxonomy" id="61149"/>
    <lineage>
        <taxon>Eukaryota</taxon>
        <taxon>Viridiplantae</taxon>
        <taxon>Streptophyta</taxon>
        <taxon>Embryophyta</taxon>
        <taxon>Tracheophyta</taxon>
        <taxon>Spermatophyta</taxon>
        <taxon>Magnoliopsida</taxon>
        <taxon>eudicotyledons</taxon>
        <taxon>Gunneridae</taxon>
        <taxon>Pentapetalae</taxon>
        <taxon>rosids</taxon>
        <taxon>fabids</taxon>
        <taxon>Malpighiales</taxon>
        <taxon>Rhizophoraceae</taxon>
        <taxon>Rhizophora</taxon>
    </lineage>
</organism>
<sequence length="39" mass="4360">MKHHCYLTQLPPIKYFSIIGTTLYLNLSSVIATCEESGS</sequence>